<dbReference type="InterPro" id="IPR001296">
    <property type="entry name" value="Glyco_trans_1"/>
</dbReference>
<feature type="domain" description="Glycosyl transferase family 1" evidence="2">
    <location>
        <begin position="189"/>
        <end position="348"/>
    </location>
</feature>
<dbReference type="Proteomes" id="UP000192775">
    <property type="component" value="Chromosome"/>
</dbReference>
<dbReference type="EMBL" id="CP020715">
    <property type="protein sequence ID" value="ARJ06118.1"/>
    <property type="molecule type" value="Genomic_DNA"/>
</dbReference>
<dbReference type="Gene3D" id="3.40.50.2000">
    <property type="entry name" value="Glycogen Phosphorylase B"/>
    <property type="match status" value="2"/>
</dbReference>
<evidence type="ECO:0000313" key="4">
    <source>
        <dbReference type="Proteomes" id="UP000192775"/>
    </source>
</evidence>
<accession>A0A1X9LP94</accession>
<name>A0A1X9LP94_9MICO</name>
<evidence type="ECO:0000256" key="1">
    <source>
        <dbReference type="ARBA" id="ARBA00022679"/>
    </source>
</evidence>
<organism evidence="3 4">
    <name type="scientific">Cnuibacter physcomitrellae</name>
    <dbReference type="NCBI Taxonomy" id="1619308"/>
    <lineage>
        <taxon>Bacteria</taxon>
        <taxon>Bacillati</taxon>
        <taxon>Actinomycetota</taxon>
        <taxon>Actinomycetes</taxon>
        <taxon>Micrococcales</taxon>
        <taxon>Microbacteriaceae</taxon>
        <taxon>Cnuibacter</taxon>
    </lineage>
</organism>
<gene>
    <name evidence="3" type="ORF">B5808_13460</name>
</gene>
<keyword evidence="1" id="KW-0808">Transferase</keyword>
<evidence type="ECO:0000259" key="2">
    <source>
        <dbReference type="Pfam" id="PF00534"/>
    </source>
</evidence>
<dbReference type="CDD" id="cd03801">
    <property type="entry name" value="GT4_PimA-like"/>
    <property type="match status" value="1"/>
</dbReference>
<dbReference type="KEGG" id="cphy:B5808_13460"/>
<dbReference type="SUPFAM" id="SSF53756">
    <property type="entry name" value="UDP-Glycosyltransferase/glycogen phosphorylase"/>
    <property type="match status" value="1"/>
</dbReference>
<evidence type="ECO:0000313" key="3">
    <source>
        <dbReference type="EMBL" id="ARJ06118.1"/>
    </source>
</evidence>
<dbReference type="PANTHER" id="PTHR12526:SF625">
    <property type="entry name" value="PHOSPHATIDYLINOSITOL GLYCAN-CLASS A"/>
    <property type="match status" value="1"/>
</dbReference>
<dbReference type="STRING" id="1619308.B5808_13460"/>
<sequence>MTSARTVAVISQIPPPVHGSTMMTLTLLEALRANKWVPILIERRFSRTVGEVGRIKISKVLRIGVLLARLASVWLVSRPPVVVFFITNRPGSFLVDVLLMSLLRLRRRPIIGYVHTLGFHDLAERNGVWRLLVGYLLGSLSSCICLSPALEADVSPWVRGSLLSIPNALAVEAEERASSVPIDDGAVRPFTVLFLSNMLREKGVADFIDIAGKVSSEHTDSQFVVAGAESAEYTVAIVEELALTAELGPSTRVLGPIGQDDKWRLLAQADLLIFPSKYKYEAQPLTILESLASGTPVVAYAIGGIVDVLGNQDGSHIVPIGDTRAAADFAISLAKDPLRRMSASNSARFRYKKTYSFATYSARWDQALRESLASD</sequence>
<dbReference type="PANTHER" id="PTHR12526">
    <property type="entry name" value="GLYCOSYLTRANSFERASE"/>
    <property type="match status" value="1"/>
</dbReference>
<proteinExistence type="predicted"/>
<keyword evidence="4" id="KW-1185">Reference proteome</keyword>
<dbReference type="AlphaFoldDB" id="A0A1X9LP94"/>
<protein>
    <recommendedName>
        <fullName evidence="2">Glycosyl transferase family 1 domain-containing protein</fullName>
    </recommendedName>
</protein>
<dbReference type="GO" id="GO:0016757">
    <property type="term" value="F:glycosyltransferase activity"/>
    <property type="evidence" value="ECO:0007669"/>
    <property type="project" value="InterPro"/>
</dbReference>
<dbReference type="Pfam" id="PF00534">
    <property type="entry name" value="Glycos_transf_1"/>
    <property type="match status" value="1"/>
</dbReference>
<reference evidence="3 4" key="1">
    <citation type="submission" date="2017-04" db="EMBL/GenBank/DDBJ databases">
        <authorList>
            <person name="Afonso C.L."/>
            <person name="Miller P.J."/>
            <person name="Scott M.A."/>
            <person name="Spackman E."/>
            <person name="Goraichik I."/>
            <person name="Dimitrov K.M."/>
            <person name="Suarez D.L."/>
            <person name="Swayne D.E."/>
        </authorList>
    </citation>
    <scope>NUCLEOTIDE SEQUENCE [LARGE SCALE GENOMIC DNA]</scope>
    <source>
        <strain evidence="4">XA(T)</strain>
    </source>
</reference>